<reference evidence="1 2" key="1">
    <citation type="submission" date="2019-12" db="EMBL/GenBank/DDBJ databases">
        <title>Hymenobacter sp. HMF4947 Genome sequencing and assembly.</title>
        <authorList>
            <person name="Kang H."/>
            <person name="Cha I."/>
            <person name="Kim H."/>
            <person name="Joh K."/>
        </authorList>
    </citation>
    <scope>NUCLEOTIDE SEQUENCE [LARGE SCALE GENOMIC DNA]</scope>
    <source>
        <strain evidence="1 2">HMF4947</strain>
    </source>
</reference>
<dbReference type="Proteomes" id="UP000441336">
    <property type="component" value="Unassembled WGS sequence"/>
</dbReference>
<organism evidence="1 2">
    <name type="scientific">Hymenobacter ginkgonis</name>
    <dbReference type="NCBI Taxonomy" id="2682976"/>
    <lineage>
        <taxon>Bacteria</taxon>
        <taxon>Pseudomonadati</taxon>
        <taxon>Bacteroidota</taxon>
        <taxon>Cytophagia</taxon>
        <taxon>Cytophagales</taxon>
        <taxon>Hymenobacteraceae</taxon>
        <taxon>Hymenobacter</taxon>
    </lineage>
</organism>
<gene>
    <name evidence="1" type="ORF">GO988_19115</name>
</gene>
<name>A0A7K1TJ52_9BACT</name>
<evidence type="ECO:0000313" key="2">
    <source>
        <dbReference type="Proteomes" id="UP000441336"/>
    </source>
</evidence>
<proteinExistence type="predicted"/>
<dbReference type="AlphaFoldDB" id="A0A7K1TJ52"/>
<protein>
    <submittedName>
        <fullName evidence="1">Uncharacterized protein</fullName>
    </submittedName>
</protein>
<keyword evidence="2" id="KW-1185">Reference proteome</keyword>
<dbReference type="RefSeq" id="WP_157568574.1">
    <property type="nucleotide sequence ID" value="NZ_WQKZ01000005.1"/>
</dbReference>
<sequence length="99" mass="10826">MSNPDFRPGSDDEWAGLLRQLRLQAKAQPQPFFYARVHARLAAERRPTIAWLPAWVRRPAYAALLGALVLAMSGDGPALRPASPASQYGGYHPGQPAPH</sequence>
<accession>A0A7K1TJ52</accession>
<comment type="caution">
    <text evidence="1">The sequence shown here is derived from an EMBL/GenBank/DDBJ whole genome shotgun (WGS) entry which is preliminary data.</text>
</comment>
<dbReference type="EMBL" id="WQKZ01000005">
    <property type="protein sequence ID" value="MVN78447.1"/>
    <property type="molecule type" value="Genomic_DNA"/>
</dbReference>
<evidence type="ECO:0000313" key="1">
    <source>
        <dbReference type="EMBL" id="MVN78447.1"/>
    </source>
</evidence>